<dbReference type="PANTHER" id="PTHR11610">
    <property type="entry name" value="LIPASE"/>
    <property type="match status" value="1"/>
</dbReference>
<dbReference type="Pfam" id="PF00151">
    <property type="entry name" value="Lipase"/>
    <property type="match status" value="1"/>
</dbReference>
<evidence type="ECO:0000259" key="5">
    <source>
        <dbReference type="Pfam" id="PF00151"/>
    </source>
</evidence>
<organism evidence="6 7">
    <name type="scientific">Ridgeia piscesae</name>
    <name type="common">Tubeworm</name>
    <dbReference type="NCBI Taxonomy" id="27915"/>
    <lineage>
        <taxon>Eukaryota</taxon>
        <taxon>Metazoa</taxon>
        <taxon>Spiralia</taxon>
        <taxon>Lophotrochozoa</taxon>
        <taxon>Annelida</taxon>
        <taxon>Polychaeta</taxon>
        <taxon>Sedentaria</taxon>
        <taxon>Canalipalpata</taxon>
        <taxon>Sabellida</taxon>
        <taxon>Siboglinidae</taxon>
        <taxon>Ridgeia</taxon>
    </lineage>
</organism>
<reference evidence="6" key="1">
    <citation type="journal article" date="2023" name="Mol. Biol. Evol.">
        <title>Third-Generation Sequencing Reveals the Adaptive Role of the Epigenome in Three Deep-Sea Polychaetes.</title>
        <authorList>
            <person name="Perez M."/>
            <person name="Aroh O."/>
            <person name="Sun Y."/>
            <person name="Lan Y."/>
            <person name="Juniper S.K."/>
            <person name="Young C.R."/>
            <person name="Angers B."/>
            <person name="Qian P.Y."/>
        </authorList>
    </citation>
    <scope>NUCLEOTIDE SEQUENCE</scope>
    <source>
        <strain evidence="6">R07B-5</strain>
    </source>
</reference>
<comment type="caution">
    <text evidence="6">The sequence shown here is derived from an EMBL/GenBank/DDBJ whole genome shotgun (WGS) entry which is preliminary data.</text>
</comment>
<comment type="subcellular location">
    <subcellularLocation>
        <location evidence="1">Secreted</location>
    </subcellularLocation>
</comment>
<evidence type="ECO:0000313" key="6">
    <source>
        <dbReference type="EMBL" id="KAK2155846.1"/>
    </source>
</evidence>
<dbReference type="PANTHER" id="PTHR11610:SF173">
    <property type="entry name" value="LIPASE DOMAIN-CONTAINING PROTEIN-RELATED"/>
    <property type="match status" value="1"/>
</dbReference>
<proteinExistence type="inferred from homology"/>
<dbReference type="SUPFAM" id="SSF53474">
    <property type="entry name" value="alpha/beta-Hydrolases"/>
    <property type="match status" value="1"/>
</dbReference>
<evidence type="ECO:0000256" key="4">
    <source>
        <dbReference type="RuleBase" id="RU004262"/>
    </source>
</evidence>
<feature type="domain" description="Lipase" evidence="5">
    <location>
        <begin position="7"/>
        <end position="306"/>
    </location>
</feature>
<dbReference type="Gene3D" id="3.40.50.1820">
    <property type="entry name" value="alpha/beta hydrolase"/>
    <property type="match status" value="1"/>
</dbReference>
<name>A0AAD9N5L1_RIDPI</name>
<dbReference type="AlphaFoldDB" id="A0AAD9N5L1"/>
<dbReference type="InterPro" id="IPR029058">
    <property type="entry name" value="AB_hydrolase_fold"/>
</dbReference>
<dbReference type="PRINTS" id="PR00821">
    <property type="entry name" value="TAGLIPASE"/>
</dbReference>
<evidence type="ECO:0000256" key="3">
    <source>
        <dbReference type="ARBA" id="ARBA00022525"/>
    </source>
</evidence>
<dbReference type="GO" id="GO:0005615">
    <property type="term" value="C:extracellular space"/>
    <property type="evidence" value="ECO:0007669"/>
    <property type="project" value="TreeGrafter"/>
</dbReference>
<dbReference type="InterPro" id="IPR000734">
    <property type="entry name" value="TAG_lipase"/>
</dbReference>
<gene>
    <name evidence="6" type="ORF">NP493_2035g00000</name>
</gene>
<sequence>MFGTHTSCCVNAGCFSDAAPFNHLPVPKCPDQLKIQLTLFTRQGPKSGVRLTESNIPSEFHSNVKTIFVAHGWASSKKIRWVNDMKRELLKKGDFNFVQVLWHSRKINYAQSAADTRSVGAEVSNVAKQLVAKRLISPSHLWCIGHSLGSHVCGHTSRKYRFARITALDPAGPLFDADDGGLAKTDAAFVDVIHTNGNTLGTLRALGHVDFYPNKGGVQPACKKLLHIGENYFGGNICSHQLAQKLFTESINSPCKFRSDYSCRVPTSIPGSCTKCESRCQTMGYDASPHAAGGIFYLTTNSAKPYCK</sequence>
<evidence type="ECO:0000256" key="2">
    <source>
        <dbReference type="ARBA" id="ARBA00010701"/>
    </source>
</evidence>
<dbReference type="Proteomes" id="UP001209878">
    <property type="component" value="Unassembled WGS sequence"/>
</dbReference>
<dbReference type="InterPro" id="IPR013818">
    <property type="entry name" value="Lipase"/>
</dbReference>
<keyword evidence="3" id="KW-0964">Secreted</keyword>
<protein>
    <recommendedName>
        <fullName evidence="5">Lipase domain-containing protein</fullName>
    </recommendedName>
</protein>
<dbReference type="GO" id="GO:0016298">
    <property type="term" value="F:lipase activity"/>
    <property type="evidence" value="ECO:0007669"/>
    <property type="project" value="InterPro"/>
</dbReference>
<dbReference type="EMBL" id="JAODUO010002033">
    <property type="protein sequence ID" value="KAK2155846.1"/>
    <property type="molecule type" value="Genomic_DNA"/>
</dbReference>
<keyword evidence="7" id="KW-1185">Reference proteome</keyword>
<dbReference type="CDD" id="cd00707">
    <property type="entry name" value="Pancreat_lipase_like"/>
    <property type="match status" value="1"/>
</dbReference>
<accession>A0AAD9N5L1</accession>
<comment type="similarity">
    <text evidence="2 4">Belongs to the AB hydrolase superfamily. Lipase family.</text>
</comment>
<dbReference type="GO" id="GO:0016042">
    <property type="term" value="P:lipid catabolic process"/>
    <property type="evidence" value="ECO:0007669"/>
    <property type="project" value="TreeGrafter"/>
</dbReference>
<dbReference type="InterPro" id="IPR033906">
    <property type="entry name" value="Lipase_N"/>
</dbReference>
<evidence type="ECO:0000256" key="1">
    <source>
        <dbReference type="ARBA" id="ARBA00004613"/>
    </source>
</evidence>
<evidence type="ECO:0000313" key="7">
    <source>
        <dbReference type="Proteomes" id="UP001209878"/>
    </source>
</evidence>